<keyword evidence="1" id="KW-0472">Membrane</keyword>
<protein>
    <submittedName>
        <fullName evidence="2">Uncharacterized protein</fullName>
    </submittedName>
</protein>
<keyword evidence="1" id="KW-0812">Transmembrane</keyword>
<organism evidence="2">
    <name type="scientific">marine metagenome</name>
    <dbReference type="NCBI Taxonomy" id="408172"/>
    <lineage>
        <taxon>unclassified sequences</taxon>
        <taxon>metagenomes</taxon>
        <taxon>ecological metagenomes</taxon>
    </lineage>
</organism>
<gene>
    <name evidence="2" type="ORF">METZ01_LOCUS484846</name>
</gene>
<dbReference type="EMBL" id="UINC01209114">
    <property type="protein sequence ID" value="SVE31992.1"/>
    <property type="molecule type" value="Genomic_DNA"/>
</dbReference>
<evidence type="ECO:0000256" key="1">
    <source>
        <dbReference type="SAM" id="Phobius"/>
    </source>
</evidence>
<feature type="non-terminal residue" evidence="2">
    <location>
        <position position="55"/>
    </location>
</feature>
<feature type="transmembrane region" description="Helical" evidence="1">
    <location>
        <begin position="21"/>
        <end position="38"/>
    </location>
</feature>
<keyword evidence="1" id="KW-1133">Transmembrane helix</keyword>
<reference evidence="2" key="1">
    <citation type="submission" date="2018-05" db="EMBL/GenBank/DDBJ databases">
        <authorList>
            <person name="Lanie J.A."/>
            <person name="Ng W.-L."/>
            <person name="Kazmierczak K.M."/>
            <person name="Andrzejewski T.M."/>
            <person name="Davidsen T.M."/>
            <person name="Wayne K.J."/>
            <person name="Tettelin H."/>
            <person name="Glass J.I."/>
            <person name="Rusch D."/>
            <person name="Podicherti R."/>
            <person name="Tsui H.-C.T."/>
            <person name="Winkler M.E."/>
        </authorList>
    </citation>
    <scope>NUCLEOTIDE SEQUENCE</scope>
</reference>
<dbReference type="AlphaFoldDB" id="A0A383CIE6"/>
<evidence type="ECO:0000313" key="2">
    <source>
        <dbReference type="EMBL" id="SVE31992.1"/>
    </source>
</evidence>
<name>A0A383CIE6_9ZZZZ</name>
<sequence>MEDKPFTMREFSIIAFTAPRVCRISCLLLFIVQIFLIGPDICQGSEIIVRLSGEI</sequence>
<accession>A0A383CIE6</accession>
<proteinExistence type="predicted"/>